<keyword evidence="8 12" id="KW-1133">Transmembrane helix</keyword>
<keyword evidence="5 12" id="KW-1003">Cell membrane</keyword>
<feature type="transmembrane region" description="Helical" evidence="12">
    <location>
        <begin position="202"/>
        <end position="223"/>
    </location>
</feature>
<dbReference type="GO" id="GO:0005886">
    <property type="term" value="C:plasma membrane"/>
    <property type="evidence" value="ECO:0007669"/>
    <property type="project" value="UniProtKB-SubCell"/>
</dbReference>
<evidence type="ECO:0000256" key="11">
    <source>
        <dbReference type="ARBA" id="ARBA00047594"/>
    </source>
</evidence>
<evidence type="ECO:0000256" key="2">
    <source>
        <dbReference type="ARBA" id="ARBA00010621"/>
    </source>
</evidence>
<evidence type="ECO:0000256" key="12">
    <source>
        <dbReference type="HAMAP-Rule" id="MF_01006"/>
    </source>
</evidence>
<reference evidence="13" key="1">
    <citation type="journal article" date="2021" name="ISME J.">
        <title>Mercury methylation by metabolically versatile and cosmopolitan marine bacteria.</title>
        <authorList>
            <person name="Lin H."/>
            <person name="Ascher D.B."/>
            <person name="Myung Y."/>
            <person name="Lamborg C.H."/>
            <person name="Hallam S.J."/>
            <person name="Gionfriddo C.M."/>
            <person name="Holt K.E."/>
            <person name="Moreau J.W."/>
        </authorList>
    </citation>
    <scope>NUCLEOTIDE SEQUENCE</scope>
    <source>
        <strain evidence="13">SI075_bin30</strain>
    </source>
</reference>
<comment type="similarity">
    <text evidence="2 12">Belongs to the UppP family.</text>
</comment>
<evidence type="ECO:0000256" key="8">
    <source>
        <dbReference type="ARBA" id="ARBA00022989"/>
    </source>
</evidence>
<dbReference type="Proteomes" id="UP000722459">
    <property type="component" value="Unassembled WGS sequence"/>
</dbReference>
<dbReference type="EMBL" id="JABJNZ010000019">
    <property type="protein sequence ID" value="MBT4870168.1"/>
    <property type="molecule type" value="Genomic_DNA"/>
</dbReference>
<dbReference type="PANTHER" id="PTHR30622:SF2">
    <property type="entry name" value="UNDECAPRENYL-DIPHOSPHATASE"/>
    <property type="match status" value="1"/>
</dbReference>
<feature type="transmembrane region" description="Helical" evidence="12">
    <location>
        <begin position="40"/>
        <end position="60"/>
    </location>
</feature>
<feature type="transmembrane region" description="Helical" evidence="12">
    <location>
        <begin position="106"/>
        <end position="127"/>
    </location>
</feature>
<proteinExistence type="inferred from homology"/>
<dbReference type="InterPro" id="IPR003824">
    <property type="entry name" value="UppP"/>
</dbReference>
<feature type="transmembrane region" description="Helical" evidence="12">
    <location>
        <begin position="81"/>
        <end position="100"/>
    </location>
</feature>
<dbReference type="AlphaFoldDB" id="A0A8T5GEJ6"/>
<dbReference type="GO" id="GO:0050380">
    <property type="term" value="F:undecaprenyl-diphosphatase activity"/>
    <property type="evidence" value="ECO:0007669"/>
    <property type="project" value="UniProtKB-UniRule"/>
</dbReference>
<dbReference type="Pfam" id="PF02673">
    <property type="entry name" value="BacA"/>
    <property type="match status" value="1"/>
</dbReference>
<sequence length="254" mass="27666">MDFITAIIAGLLQGIFEWLPISSQGNILGIFTLLGSDPKFALQLAVMLHIGTLFAAIVYFRKEIKEMLTAKDEESKNLLKFILVATIATAITAIPSFLILEEFLGTGIAFVLLLLAILLIITGIIQLMKKKVGDGKFTIKNAILTGLGQGFAVLPGVSRSGTTTAVLLFRGFTPQKAFKISFLMSIPAVLLAEVGYGLIKGFIFNEFAIVALIVAFIIGLISMDLLIKLAKKINFAYFCFLLALIYFIGFVILF</sequence>
<dbReference type="PANTHER" id="PTHR30622">
    <property type="entry name" value="UNDECAPRENYL-DIPHOSPHATASE"/>
    <property type="match status" value="1"/>
</dbReference>
<evidence type="ECO:0000256" key="9">
    <source>
        <dbReference type="ARBA" id="ARBA00023136"/>
    </source>
</evidence>
<comment type="caution">
    <text evidence="13">The sequence shown here is derived from an EMBL/GenBank/DDBJ whole genome shotgun (WGS) entry which is preliminary data.</text>
</comment>
<protein>
    <recommendedName>
        <fullName evidence="4 12">Undecaprenyl-diphosphatase</fullName>
        <ecNumber evidence="3 12">3.6.1.27</ecNumber>
    </recommendedName>
    <alternativeName>
        <fullName evidence="10 12">Undecaprenyl pyrophosphate phosphatase</fullName>
    </alternativeName>
</protein>
<dbReference type="EC" id="3.6.1.27" evidence="3 12"/>
<evidence type="ECO:0000256" key="7">
    <source>
        <dbReference type="ARBA" id="ARBA00022801"/>
    </source>
</evidence>
<evidence type="ECO:0000256" key="1">
    <source>
        <dbReference type="ARBA" id="ARBA00004651"/>
    </source>
</evidence>
<evidence type="ECO:0000256" key="5">
    <source>
        <dbReference type="ARBA" id="ARBA00022475"/>
    </source>
</evidence>
<comment type="function">
    <text evidence="12">Catalyzes the dephosphorylation of undecaprenyl diphosphate (UPP).</text>
</comment>
<evidence type="ECO:0000256" key="3">
    <source>
        <dbReference type="ARBA" id="ARBA00012374"/>
    </source>
</evidence>
<comment type="catalytic activity">
    <reaction evidence="11 12">
        <text>di-trans,octa-cis-undecaprenyl diphosphate + H2O = di-trans,octa-cis-undecaprenyl phosphate + phosphate + H(+)</text>
        <dbReference type="Rhea" id="RHEA:28094"/>
        <dbReference type="ChEBI" id="CHEBI:15377"/>
        <dbReference type="ChEBI" id="CHEBI:15378"/>
        <dbReference type="ChEBI" id="CHEBI:43474"/>
        <dbReference type="ChEBI" id="CHEBI:58405"/>
        <dbReference type="ChEBI" id="CHEBI:60392"/>
        <dbReference type="EC" id="3.6.1.27"/>
    </reaction>
</comment>
<dbReference type="HAMAP" id="MF_01006">
    <property type="entry name" value="Undec_diphosphatase"/>
    <property type="match status" value="1"/>
</dbReference>
<evidence type="ECO:0000256" key="4">
    <source>
        <dbReference type="ARBA" id="ARBA00021581"/>
    </source>
</evidence>
<keyword evidence="7 12" id="KW-0378">Hydrolase</keyword>
<accession>A0A8T5GEJ6</accession>
<gene>
    <name evidence="12" type="primary">uppP</name>
    <name evidence="13" type="ORF">HON47_01185</name>
</gene>
<keyword evidence="6 12" id="KW-0812">Transmembrane</keyword>
<keyword evidence="9 12" id="KW-0472">Membrane</keyword>
<name>A0A8T5GEJ6_9ARCH</name>
<evidence type="ECO:0000256" key="6">
    <source>
        <dbReference type="ARBA" id="ARBA00022692"/>
    </source>
</evidence>
<evidence type="ECO:0000256" key="10">
    <source>
        <dbReference type="ARBA" id="ARBA00032707"/>
    </source>
</evidence>
<evidence type="ECO:0000313" key="13">
    <source>
        <dbReference type="EMBL" id="MBT4870168.1"/>
    </source>
</evidence>
<evidence type="ECO:0000313" key="14">
    <source>
        <dbReference type="Proteomes" id="UP000722459"/>
    </source>
</evidence>
<feature type="transmembrane region" description="Helical" evidence="12">
    <location>
        <begin position="235"/>
        <end position="253"/>
    </location>
</feature>
<organism evidence="13 14">
    <name type="scientific">Candidatus Iainarchaeum sp</name>
    <dbReference type="NCBI Taxonomy" id="3101447"/>
    <lineage>
        <taxon>Archaea</taxon>
        <taxon>Candidatus Iainarchaeota</taxon>
        <taxon>Candidatus Iainarchaeia</taxon>
        <taxon>Candidatus Iainarchaeales</taxon>
        <taxon>Candidatus Iainarchaeaceae</taxon>
        <taxon>Candidatus Iainarchaeum</taxon>
    </lineage>
</organism>
<comment type="subcellular location">
    <subcellularLocation>
        <location evidence="1 12">Cell membrane</location>
        <topology evidence="1 12">Multi-pass membrane protein</topology>
    </subcellularLocation>
</comment>
<feature type="transmembrane region" description="Helical" evidence="12">
    <location>
        <begin position="177"/>
        <end position="196"/>
    </location>
</feature>